<keyword evidence="1" id="KW-0805">Transcription regulation</keyword>
<keyword evidence="6" id="KW-1185">Reference proteome</keyword>
<evidence type="ECO:0000313" key="6">
    <source>
        <dbReference type="Proteomes" id="UP001597548"/>
    </source>
</evidence>
<evidence type="ECO:0000256" key="3">
    <source>
        <dbReference type="ARBA" id="ARBA00023163"/>
    </source>
</evidence>
<dbReference type="InterPro" id="IPR036390">
    <property type="entry name" value="WH_DNA-bd_sf"/>
</dbReference>
<keyword evidence="2" id="KW-0238">DNA-binding</keyword>
<feature type="domain" description="HTH asnC-type" evidence="4">
    <location>
        <begin position="1"/>
        <end position="62"/>
    </location>
</feature>
<dbReference type="Pfam" id="PF13404">
    <property type="entry name" value="HTH_AsnC-type"/>
    <property type="match status" value="1"/>
</dbReference>
<evidence type="ECO:0000313" key="5">
    <source>
        <dbReference type="EMBL" id="MFD2916949.1"/>
    </source>
</evidence>
<name>A0ABW5ZV71_9FLAO</name>
<protein>
    <submittedName>
        <fullName evidence="5">Lrp/AsnC family transcriptional regulator</fullName>
    </submittedName>
</protein>
<dbReference type="Pfam" id="PF01037">
    <property type="entry name" value="AsnC_trans_reg"/>
    <property type="match status" value="1"/>
</dbReference>
<dbReference type="Gene3D" id="3.30.70.920">
    <property type="match status" value="1"/>
</dbReference>
<dbReference type="InterPro" id="IPR000485">
    <property type="entry name" value="AsnC-type_HTH_dom"/>
</dbReference>
<dbReference type="PANTHER" id="PTHR30154:SF53">
    <property type="entry name" value="HTH-TYPE TRANSCRIPTIONAL REGULATOR LRPC"/>
    <property type="match status" value="1"/>
</dbReference>
<dbReference type="RefSeq" id="WP_262892940.1">
    <property type="nucleotide sequence ID" value="NZ_JADILU010000001.1"/>
</dbReference>
<evidence type="ECO:0000256" key="1">
    <source>
        <dbReference type="ARBA" id="ARBA00023015"/>
    </source>
</evidence>
<dbReference type="PRINTS" id="PR00033">
    <property type="entry name" value="HTHASNC"/>
</dbReference>
<reference evidence="6" key="1">
    <citation type="journal article" date="2019" name="Int. J. Syst. Evol. Microbiol.">
        <title>The Global Catalogue of Microorganisms (GCM) 10K type strain sequencing project: providing services to taxonomists for standard genome sequencing and annotation.</title>
        <authorList>
            <consortium name="The Broad Institute Genomics Platform"/>
            <consortium name="The Broad Institute Genome Sequencing Center for Infectious Disease"/>
            <person name="Wu L."/>
            <person name="Ma J."/>
        </authorList>
    </citation>
    <scope>NUCLEOTIDE SEQUENCE [LARGE SCALE GENOMIC DNA]</scope>
    <source>
        <strain evidence="6">KCTC 32514</strain>
    </source>
</reference>
<dbReference type="InterPro" id="IPR011008">
    <property type="entry name" value="Dimeric_a/b-barrel"/>
</dbReference>
<dbReference type="SUPFAM" id="SSF46785">
    <property type="entry name" value="Winged helix' DNA-binding domain"/>
    <property type="match status" value="1"/>
</dbReference>
<dbReference type="InterPro" id="IPR036388">
    <property type="entry name" value="WH-like_DNA-bd_sf"/>
</dbReference>
<evidence type="ECO:0000259" key="4">
    <source>
        <dbReference type="PROSITE" id="PS50956"/>
    </source>
</evidence>
<comment type="caution">
    <text evidence="5">The sequence shown here is derived from an EMBL/GenBank/DDBJ whole genome shotgun (WGS) entry which is preliminary data.</text>
</comment>
<dbReference type="InterPro" id="IPR019888">
    <property type="entry name" value="Tscrpt_reg_AsnC-like"/>
</dbReference>
<organism evidence="5 6">
    <name type="scientific">Psychroserpens luteus</name>
    <dbReference type="NCBI Taxonomy" id="1434066"/>
    <lineage>
        <taxon>Bacteria</taxon>
        <taxon>Pseudomonadati</taxon>
        <taxon>Bacteroidota</taxon>
        <taxon>Flavobacteriia</taxon>
        <taxon>Flavobacteriales</taxon>
        <taxon>Flavobacteriaceae</taxon>
        <taxon>Psychroserpens</taxon>
    </lineage>
</organism>
<dbReference type="PROSITE" id="PS50956">
    <property type="entry name" value="HTH_ASNC_2"/>
    <property type="match status" value="1"/>
</dbReference>
<dbReference type="InterPro" id="IPR019887">
    <property type="entry name" value="Tscrpt_reg_AsnC/Lrp_C"/>
</dbReference>
<dbReference type="Proteomes" id="UP001597548">
    <property type="component" value="Unassembled WGS sequence"/>
</dbReference>
<gene>
    <name evidence="5" type="ORF">ACFS29_14950</name>
</gene>
<dbReference type="Gene3D" id="1.10.10.10">
    <property type="entry name" value="Winged helix-like DNA-binding domain superfamily/Winged helix DNA-binding domain"/>
    <property type="match status" value="1"/>
</dbReference>
<dbReference type="SMART" id="SM00344">
    <property type="entry name" value="HTH_ASNC"/>
    <property type="match status" value="1"/>
</dbReference>
<dbReference type="EMBL" id="JBHUOS010000010">
    <property type="protein sequence ID" value="MFD2916949.1"/>
    <property type="molecule type" value="Genomic_DNA"/>
</dbReference>
<dbReference type="PANTHER" id="PTHR30154">
    <property type="entry name" value="LEUCINE-RESPONSIVE REGULATORY PROTEIN"/>
    <property type="match status" value="1"/>
</dbReference>
<sequence length="135" mass="15256">MDAIDTQILEMLKKNARESFATIGKSVELSAPAVGNRVRQLEEKGIIRGYSLLINHEKLGITTKAYIILKIHQSSTLRTAYNQIKYLPEVQRCDRITGEDSLCILGYFQDNKDLVNLLERISQYGVPNTSIILES</sequence>
<evidence type="ECO:0000256" key="2">
    <source>
        <dbReference type="ARBA" id="ARBA00023125"/>
    </source>
</evidence>
<dbReference type="SUPFAM" id="SSF54909">
    <property type="entry name" value="Dimeric alpha+beta barrel"/>
    <property type="match status" value="1"/>
</dbReference>
<accession>A0ABW5ZV71</accession>
<proteinExistence type="predicted"/>
<keyword evidence="3" id="KW-0804">Transcription</keyword>